<dbReference type="Pfam" id="PF07506">
    <property type="entry name" value="RepB"/>
    <property type="match status" value="1"/>
</dbReference>
<dbReference type="Pfam" id="PF02195">
    <property type="entry name" value="ParB_N"/>
    <property type="match status" value="1"/>
</dbReference>
<name>A0A2V3TTG4_9HYPH</name>
<sequence>MARKNLLANVTAHLTSAADREIRSDYTNRGASRSMMLSIEEMAENAKKMIAGETVVSLDPALLDESFVADRVEDDEEEFASLKQGIESEGQLQPILVRPHPDTGGRFMIVFGHRRARAARELGIPVLAVVKNLEAIAHIVAQGQENSRRANLSFIEKALFATKLLSMGQSKETIRSALSIDDTLLSRMLSVVETVPAQVIEAIGAAKSVGRDRWEELKKLVANPKVAERACDLVNAEAFRSQDGASRFNQLLSELKQAGKGRRKKPREEGAGVWSPDDQALSASYQNTGKTFTLSLKSTNASEFGHFISSNLESLYRDFKDWKVRQQGE</sequence>
<feature type="region of interest" description="Disordered" evidence="2">
    <location>
        <begin position="258"/>
        <end position="277"/>
    </location>
</feature>
<dbReference type="GO" id="GO:0005694">
    <property type="term" value="C:chromosome"/>
    <property type="evidence" value="ECO:0007669"/>
    <property type="project" value="TreeGrafter"/>
</dbReference>
<dbReference type="InterPro" id="IPR036086">
    <property type="entry name" value="ParB/Sulfiredoxin_sf"/>
</dbReference>
<evidence type="ECO:0000313" key="4">
    <source>
        <dbReference type="EMBL" id="PXW50961.1"/>
    </source>
</evidence>
<dbReference type="Gene3D" id="1.10.10.2830">
    <property type="match status" value="1"/>
</dbReference>
<evidence type="ECO:0000256" key="2">
    <source>
        <dbReference type="SAM" id="MobiDB-lite"/>
    </source>
</evidence>
<dbReference type="PANTHER" id="PTHR33375">
    <property type="entry name" value="CHROMOSOME-PARTITIONING PROTEIN PARB-RELATED"/>
    <property type="match status" value="1"/>
</dbReference>
<dbReference type="Proteomes" id="UP000248021">
    <property type="component" value="Unassembled WGS sequence"/>
</dbReference>
<evidence type="ECO:0000259" key="3">
    <source>
        <dbReference type="SMART" id="SM00470"/>
    </source>
</evidence>
<keyword evidence="5" id="KW-1185">Reference proteome</keyword>
<dbReference type="InterPro" id="IPR050336">
    <property type="entry name" value="Chromosome_partition/occlusion"/>
</dbReference>
<dbReference type="SUPFAM" id="SSF110849">
    <property type="entry name" value="ParB/Sulfiredoxin"/>
    <property type="match status" value="1"/>
</dbReference>
<dbReference type="InterPro" id="IPR017819">
    <property type="entry name" value="Plasmid_partition_RepB"/>
</dbReference>
<protein>
    <submittedName>
        <fullName evidence="4">ParB family chromosome partitioning protein</fullName>
    </submittedName>
</protein>
<dbReference type="InterPro" id="IPR004437">
    <property type="entry name" value="ParB/RepB/Spo0J"/>
</dbReference>
<comment type="caution">
    <text evidence="4">The sequence shown here is derived from an EMBL/GenBank/DDBJ whole genome shotgun (WGS) entry which is preliminary data.</text>
</comment>
<dbReference type="GO" id="GO:0007059">
    <property type="term" value="P:chromosome segregation"/>
    <property type="evidence" value="ECO:0007669"/>
    <property type="project" value="TreeGrafter"/>
</dbReference>
<dbReference type="SMART" id="SM00470">
    <property type="entry name" value="ParB"/>
    <property type="match status" value="1"/>
</dbReference>
<comment type="similarity">
    <text evidence="1">Belongs to the ParB family.</text>
</comment>
<dbReference type="AlphaFoldDB" id="A0A2V3TTG4"/>
<organism evidence="4 5">
    <name type="scientific">Chelatococcus asaccharovorans</name>
    <dbReference type="NCBI Taxonomy" id="28210"/>
    <lineage>
        <taxon>Bacteria</taxon>
        <taxon>Pseudomonadati</taxon>
        <taxon>Pseudomonadota</taxon>
        <taxon>Alphaproteobacteria</taxon>
        <taxon>Hyphomicrobiales</taxon>
        <taxon>Chelatococcaceae</taxon>
        <taxon>Chelatococcus</taxon>
    </lineage>
</organism>
<dbReference type="SUPFAM" id="SSF109709">
    <property type="entry name" value="KorB DNA-binding domain-like"/>
    <property type="match status" value="1"/>
</dbReference>
<accession>A0A2V3TTG4</accession>
<dbReference type="OrthoDB" id="7908920at2"/>
<dbReference type="CDD" id="cd16405">
    <property type="entry name" value="RepB_like_N"/>
    <property type="match status" value="1"/>
</dbReference>
<dbReference type="RefSeq" id="WP_110378482.1">
    <property type="nucleotide sequence ID" value="NZ_JAHBRY010000004.1"/>
</dbReference>
<reference evidence="4 5" key="1">
    <citation type="submission" date="2018-05" db="EMBL/GenBank/DDBJ databases">
        <title>Genomic Encyclopedia of Type Strains, Phase IV (KMG-IV): sequencing the most valuable type-strain genomes for metagenomic binning, comparative biology and taxonomic classification.</title>
        <authorList>
            <person name="Goeker M."/>
        </authorList>
    </citation>
    <scope>NUCLEOTIDE SEQUENCE [LARGE SCALE GENOMIC DNA]</scope>
    <source>
        <strain evidence="4 5">DSM 6462</strain>
    </source>
</reference>
<proteinExistence type="inferred from homology"/>
<dbReference type="NCBIfam" id="TIGR00180">
    <property type="entry name" value="parB_part"/>
    <property type="match status" value="1"/>
</dbReference>
<dbReference type="InterPro" id="IPR011111">
    <property type="entry name" value="Plasmid_RepB"/>
</dbReference>
<dbReference type="PANTHER" id="PTHR33375:SF1">
    <property type="entry name" value="CHROMOSOME-PARTITIONING PROTEIN PARB-RELATED"/>
    <property type="match status" value="1"/>
</dbReference>
<evidence type="ECO:0000313" key="5">
    <source>
        <dbReference type="Proteomes" id="UP000248021"/>
    </source>
</evidence>
<feature type="domain" description="ParB-like N-terminal" evidence="3">
    <location>
        <begin position="56"/>
        <end position="147"/>
    </location>
</feature>
<gene>
    <name evidence="4" type="ORF">C7450_12274</name>
</gene>
<dbReference type="NCBIfam" id="TIGR03454">
    <property type="entry name" value="partition_RepB"/>
    <property type="match status" value="1"/>
</dbReference>
<dbReference type="Gene3D" id="3.90.1530.30">
    <property type="match status" value="1"/>
</dbReference>
<dbReference type="GO" id="GO:0003677">
    <property type="term" value="F:DNA binding"/>
    <property type="evidence" value="ECO:0007669"/>
    <property type="project" value="InterPro"/>
</dbReference>
<dbReference type="InterPro" id="IPR037972">
    <property type="entry name" value="RepB_N"/>
</dbReference>
<dbReference type="EMBL" id="QJJK01000022">
    <property type="protein sequence ID" value="PXW50961.1"/>
    <property type="molecule type" value="Genomic_DNA"/>
</dbReference>
<dbReference type="InterPro" id="IPR003115">
    <property type="entry name" value="ParB_N"/>
</dbReference>
<evidence type="ECO:0000256" key="1">
    <source>
        <dbReference type="ARBA" id="ARBA00006295"/>
    </source>
</evidence>